<proteinExistence type="predicted"/>
<evidence type="ECO:0000313" key="2">
    <source>
        <dbReference type="EMBL" id="GAT21853.1"/>
    </source>
</evidence>
<feature type="domain" description="Heterokaryon incompatibility" evidence="1">
    <location>
        <begin position="50"/>
        <end position="182"/>
    </location>
</feature>
<dbReference type="AlphaFoldDB" id="A0A146F883"/>
<dbReference type="InterPro" id="IPR010730">
    <property type="entry name" value="HET"/>
</dbReference>
<dbReference type="InterPro" id="IPR055530">
    <property type="entry name" value="DUF7104"/>
</dbReference>
<reference evidence="2 3" key="1">
    <citation type="journal article" date="2016" name="DNA Res.">
        <title>Genome sequence of Aspergillus luchuensis NBRC 4314.</title>
        <authorList>
            <person name="Yamada O."/>
            <person name="Machida M."/>
            <person name="Hosoyama A."/>
            <person name="Goto M."/>
            <person name="Takahashi T."/>
            <person name="Futagami T."/>
            <person name="Yamagata Y."/>
            <person name="Takeuchi M."/>
            <person name="Kobayashi T."/>
            <person name="Koike H."/>
            <person name="Abe K."/>
            <person name="Asai K."/>
            <person name="Arita M."/>
            <person name="Fujita N."/>
            <person name="Fukuda K."/>
            <person name="Higa K."/>
            <person name="Horikawa H."/>
            <person name="Ishikawa T."/>
            <person name="Jinno K."/>
            <person name="Kato Y."/>
            <person name="Kirimura K."/>
            <person name="Mizutani O."/>
            <person name="Nakasone K."/>
            <person name="Sano M."/>
            <person name="Shiraishi Y."/>
            <person name="Tsukahara M."/>
            <person name="Gomi K."/>
        </authorList>
    </citation>
    <scope>NUCLEOTIDE SEQUENCE [LARGE SCALE GENOMIC DNA]</scope>
    <source>
        <strain evidence="2 3">RIB 2604</strain>
    </source>
</reference>
<comment type="caution">
    <text evidence="2">The sequence shown here is derived from an EMBL/GenBank/DDBJ whole genome shotgun (WGS) entry which is preliminary data.</text>
</comment>
<dbReference type="Proteomes" id="UP000075230">
    <property type="component" value="Unassembled WGS sequence"/>
</dbReference>
<dbReference type="Pfam" id="PF06985">
    <property type="entry name" value="HET"/>
    <property type="match status" value="1"/>
</dbReference>
<evidence type="ECO:0000259" key="1">
    <source>
        <dbReference type="Pfam" id="PF06985"/>
    </source>
</evidence>
<evidence type="ECO:0000313" key="3">
    <source>
        <dbReference type="Proteomes" id="UP000075230"/>
    </source>
</evidence>
<dbReference type="PANTHER" id="PTHR24148:SF78">
    <property type="entry name" value="HETEROKARYON INCOMPATIBILITY DOMAIN-CONTAINING PROTEIN"/>
    <property type="match status" value="1"/>
</dbReference>
<dbReference type="PANTHER" id="PTHR24148">
    <property type="entry name" value="ANKYRIN REPEAT DOMAIN-CONTAINING PROTEIN 39 HOMOLOG-RELATED"/>
    <property type="match status" value="1"/>
</dbReference>
<dbReference type="EMBL" id="BCWF01000012">
    <property type="protein sequence ID" value="GAT21853.1"/>
    <property type="molecule type" value="Genomic_DNA"/>
</dbReference>
<sequence>MSVPSFTYSPLPPKSYTRMIRLLPDEDESALIKCELLNYNLSQPGEEHLYEALSYVWGSPIRSRSIILGGYMLPVTESLYTALLHLRSKQLERILWIDAMSINQNDDSEKSKQIPLMRTIYAQARRVVVWLGEAHDHGERALETIACLGRKKVSEPVQGRVRVECEKLLQRDWFRRIWVLQEVGVAQYISIMCGPVQINGQMFCEGLDNLKPSSALMARISPISFLIKGAPFRSRDGHLSVPTLSIGELVSMYRNHNATKQHDKVYALLGLSSDSNSTALVPDYGLPWHEVFKQVTEHVFPKCSVGLCYGSETAVIKNKGWILGYIHSISDSLRNSQQTFKVVLNQTCQKLGYYDKWEAEWSVQASGELLQEGDIICLLEGLSQPSILRLCAEYYTVVTPVVKPKKQAQNIEDDVIIGKSCSDHGLCDILFSWKVSQSEDKLDLQSLSSLIEFAPNHYKENHEAERNLNHTTSVMVDAAMQTLKLRVPGKRALDNVLSKGRVKGVDTTFLFSQSNVEVSKDLVTAIETALWQNHEFPYAWEKVLAVAVRNTRPCGFVITSILLQRLQEMLPISEEVVKAAAANYRQGYEIMQLFLEHRGNKLPVSDEVVKTAAVNYK</sequence>
<gene>
    <name evidence="2" type="ORF">RIB2604_01200010</name>
</gene>
<dbReference type="InterPro" id="IPR052895">
    <property type="entry name" value="HetReg/Transcr_Mod"/>
</dbReference>
<accession>A0A146F883</accession>
<protein>
    <recommendedName>
        <fullName evidence="1">Heterokaryon incompatibility domain-containing protein</fullName>
    </recommendedName>
</protein>
<dbReference type="VEuPathDB" id="FungiDB:ASPFODRAFT_40960"/>
<dbReference type="Pfam" id="PF23397">
    <property type="entry name" value="DUF7104"/>
    <property type="match status" value="2"/>
</dbReference>
<name>A0A146F883_ASPKA</name>
<reference evidence="3" key="2">
    <citation type="submission" date="2016-02" db="EMBL/GenBank/DDBJ databases">
        <title>Genome sequencing of Aspergillus luchuensis NBRC 4314.</title>
        <authorList>
            <person name="Yamada O."/>
        </authorList>
    </citation>
    <scope>NUCLEOTIDE SEQUENCE [LARGE SCALE GENOMIC DNA]</scope>
    <source>
        <strain evidence="3">RIB 2604</strain>
    </source>
</reference>
<organism evidence="2 3">
    <name type="scientific">Aspergillus kawachii</name>
    <name type="common">White koji mold</name>
    <name type="synonym">Aspergillus awamori var. kawachi</name>
    <dbReference type="NCBI Taxonomy" id="1069201"/>
    <lineage>
        <taxon>Eukaryota</taxon>
        <taxon>Fungi</taxon>
        <taxon>Dikarya</taxon>
        <taxon>Ascomycota</taxon>
        <taxon>Pezizomycotina</taxon>
        <taxon>Eurotiomycetes</taxon>
        <taxon>Eurotiomycetidae</taxon>
        <taxon>Eurotiales</taxon>
        <taxon>Aspergillaceae</taxon>
        <taxon>Aspergillus</taxon>
        <taxon>Aspergillus subgen. Circumdati</taxon>
    </lineage>
</organism>